<feature type="short sequence motif" description="TonB C-terminal box" evidence="10">
    <location>
        <begin position="1056"/>
        <end position="1073"/>
    </location>
</feature>
<gene>
    <name evidence="16" type="ORF">GRI94_07045</name>
</gene>
<evidence type="ECO:0000313" key="17">
    <source>
        <dbReference type="Proteomes" id="UP000446786"/>
    </source>
</evidence>
<dbReference type="RefSeq" id="WP_160779000.1">
    <property type="nucleotide sequence ID" value="NZ_BAAAZF010000001.1"/>
</dbReference>
<evidence type="ECO:0000256" key="8">
    <source>
        <dbReference type="ARBA" id="ARBA00023237"/>
    </source>
</evidence>
<keyword evidence="6 11" id="KW-0798">TonB box</keyword>
<feature type="chain" id="PRO_5032854604" evidence="13">
    <location>
        <begin position="36"/>
        <end position="1073"/>
    </location>
</feature>
<dbReference type="InterPro" id="IPR039426">
    <property type="entry name" value="TonB-dep_rcpt-like"/>
</dbReference>
<keyword evidence="2 9" id="KW-0813">Transport</keyword>
<keyword evidence="3 9" id="KW-1134">Transmembrane beta strand</keyword>
<dbReference type="EMBL" id="WTYE01000001">
    <property type="protein sequence ID" value="MXP31575.1"/>
    <property type="molecule type" value="Genomic_DNA"/>
</dbReference>
<dbReference type="InterPro" id="IPR010917">
    <property type="entry name" value="TonB_rcpt_CS"/>
</dbReference>
<dbReference type="SUPFAM" id="SSF56935">
    <property type="entry name" value="Porins"/>
    <property type="match status" value="1"/>
</dbReference>
<evidence type="ECO:0000256" key="12">
    <source>
        <dbReference type="SAM" id="MobiDB-lite"/>
    </source>
</evidence>
<dbReference type="Proteomes" id="UP000446786">
    <property type="component" value="Unassembled WGS sequence"/>
</dbReference>
<dbReference type="Pfam" id="PF00593">
    <property type="entry name" value="TonB_dep_Rec_b-barrel"/>
    <property type="match status" value="1"/>
</dbReference>
<dbReference type="Pfam" id="PF07715">
    <property type="entry name" value="Plug"/>
    <property type="match status" value="1"/>
</dbReference>
<feature type="domain" description="TonB-dependent receptor plug" evidence="15">
    <location>
        <begin position="76"/>
        <end position="190"/>
    </location>
</feature>
<dbReference type="OrthoDB" id="7394476at2"/>
<dbReference type="InterPro" id="IPR000531">
    <property type="entry name" value="Beta-barrel_TonB"/>
</dbReference>
<keyword evidence="4 9" id="KW-0812">Transmembrane</keyword>
<evidence type="ECO:0000259" key="14">
    <source>
        <dbReference type="Pfam" id="PF00593"/>
    </source>
</evidence>
<evidence type="ECO:0000313" key="16">
    <source>
        <dbReference type="EMBL" id="MXP31575.1"/>
    </source>
</evidence>
<evidence type="ECO:0000259" key="15">
    <source>
        <dbReference type="Pfam" id="PF07715"/>
    </source>
</evidence>
<keyword evidence="8 9" id="KW-0998">Cell outer membrane</keyword>
<evidence type="ECO:0000256" key="3">
    <source>
        <dbReference type="ARBA" id="ARBA00022452"/>
    </source>
</evidence>
<evidence type="ECO:0000256" key="13">
    <source>
        <dbReference type="SAM" id="SignalP"/>
    </source>
</evidence>
<evidence type="ECO:0000256" key="1">
    <source>
        <dbReference type="ARBA" id="ARBA00004571"/>
    </source>
</evidence>
<evidence type="ECO:0000256" key="11">
    <source>
        <dbReference type="RuleBase" id="RU003357"/>
    </source>
</evidence>
<evidence type="ECO:0000256" key="6">
    <source>
        <dbReference type="ARBA" id="ARBA00023077"/>
    </source>
</evidence>
<feature type="signal peptide" evidence="13">
    <location>
        <begin position="1"/>
        <end position="35"/>
    </location>
</feature>
<feature type="domain" description="TonB-dependent receptor-like beta-barrel" evidence="14">
    <location>
        <begin position="472"/>
        <end position="1039"/>
    </location>
</feature>
<comment type="caution">
    <text evidence="16">The sequence shown here is derived from an EMBL/GenBank/DDBJ whole genome shotgun (WGS) entry which is preliminary data.</text>
</comment>
<accession>A0A845ARM9</accession>
<dbReference type="Gene3D" id="2.40.170.20">
    <property type="entry name" value="TonB-dependent receptor, beta-barrel domain"/>
    <property type="match status" value="1"/>
</dbReference>
<feature type="compositionally biased region" description="Acidic residues" evidence="12">
    <location>
        <begin position="38"/>
        <end position="53"/>
    </location>
</feature>
<dbReference type="InterPro" id="IPR036942">
    <property type="entry name" value="Beta-barrel_TonB_sf"/>
</dbReference>
<keyword evidence="5 13" id="KW-0732">Signal</keyword>
<comment type="subcellular location">
    <subcellularLocation>
        <location evidence="1 9">Cell outer membrane</location>
        <topology evidence="1 9">Multi-pass membrane protein</topology>
    </subcellularLocation>
</comment>
<dbReference type="Gene3D" id="2.170.130.10">
    <property type="entry name" value="TonB-dependent receptor, plug domain"/>
    <property type="match status" value="1"/>
</dbReference>
<comment type="similarity">
    <text evidence="9 11">Belongs to the TonB-dependent receptor family.</text>
</comment>
<dbReference type="PROSITE" id="PS52016">
    <property type="entry name" value="TONB_DEPENDENT_REC_3"/>
    <property type="match status" value="1"/>
</dbReference>
<dbReference type="PANTHER" id="PTHR47234">
    <property type="match status" value="1"/>
</dbReference>
<dbReference type="InterPro" id="IPR012910">
    <property type="entry name" value="Plug_dom"/>
</dbReference>
<keyword evidence="16" id="KW-0675">Receptor</keyword>
<sequence>MNTTRLSTRRGKSGLFAGAGIAALSLAVVATPAYAQDQDADPEAEQSSEDDDSQATASSDSGMIIVSGSRIARPNLDSTVPVTSVEAEELLDDGSISLGDALNDLPSLRSTFSTSNSQRFIGTTGLNILDLRGLGTTRTLTLVNGRRHITASAGDFQVDVNTIPFELLERVDVVTGGSSAVYGSDAIAGVVNFILRRDYDGFEMNGQAGISERGDNARYSIGATFGRNFADGRGNIAVSAEYTNITRVLNSQRPDISGFGIGFTAFEQTDDLSDEGLSNSDGIPDSVLTNNLFLDFISEGGTVQAFCIFGQAVQPLSCGPNGTVAAHRFGPDGRLFREDNNRLPSGRAIGGTGTALSDGTLIPDIERYNLNILTHFDISDAFRPYAEFKYARIEALGQGTPTFFNSFCGGLSGASGLDPSCADGATSSFFFVNFDNPFINPADVGTLRQIQDELLQGFGFPPGVGGAASQGFFINRNNSDFGTRNDQLKRETYRVVVGVEGDISSNTRYDLSFNYGRFESNLSAQNQLIYQNTRNAVDAVRNGAGQIVCRINADADPTNDDPACIPINVIGAGGPSQAALDYINANASLDEKAEQFNVLGYIGTDSSPFFELPGGPIRLVAGFEWRREEAQQIPDPLSASGATFFNAFSDFTPPALEVLEGFGEIEFPLLANVPFAEELTFSAAGRISDYNSGGGLTGTVEAYNLNAVWAPVSDIRFRANFSRAVRSPTLSNLFSPATENFLFLTDPCDTRFINNGTANRATNCAADGVPVGFTDPVTGNRSVNQGGNPFLQAEVSDSLTIGAVIEPRWIPGLSITVDYYDIEVESVIANISGNQILANCYDAPTLNNNFCPLIAPRNADGSLRNVGALNIAPVNFASLTAEGIDFDVRYAKTFDNDDRLDLRLIATHTLDRTNFLDIDNPDLPNRVRGELGDPEWAMNFNASYRKGAVTFAYSFRWVDKQTIGAYENYFPFQGECPVSGVIPRTNGAPTCTPGDILTLPPLNPDSTAEVFYPARGYHDIRVSWNINDEFVFYAGVDNITDKLPPFQLSGAGGGSGIFDNTGRYYFAGFQAEF</sequence>
<reference evidence="16 17" key="1">
    <citation type="submission" date="2019-12" db="EMBL/GenBank/DDBJ databases">
        <title>Genomic-based taxomic classification of the family Erythrobacteraceae.</title>
        <authorList>
            <person name="Xu L."/>
        </authorList>
    </citation>
    <scope>NUCLEOTIDE SEQUENCE [LARGE SCALE GENOMIC DNA]</scope>
    <source>
        <strain evidence="16 17">JCM 16677</strain>
    </source>
</reference>
<evidence type="ECO:0000256" key="10">
    <source>
        <dbReference type="PROSITE-ProRule" id="PRU10144"/>
    </source>
</evidence>
<protein>
    <submittedName>
        <fullName evidence="16">TonB-dependent receptor</fullName>
    </submittedName>
</protein>
<evidence type="ECO:0000256" key="7">
    <source>
        <dbReference type="ARBA" id="ARBA00023136"/>
    </source>
</evidence>
<dbReference type="GO" id="GO:0009279">
    <property type="term" value="C:cell outer membrane"/>
    <property type="evidence" value="ECO:0007669"/>
    <property type="project" value="UniProtKB-SubCell"/>
</dbReference>
<evidence type="ECO:0000256" key="4">
    <source>
        <dbReference type="ARBA" id="ARBA00022692"/>
    </source>
</evidence>
<dbReference type="PROSITE" id="PS01156">
    <property type="entry name" value="TONB_DEPENDENT_REC_2"/>
    <property type="match status" value="1"/>
</dbReference>
<proteinExistence type="inferred from homology"/>
<organism evidence="16 17">
    <name type="scientific">Parerythrobacter jejuensis</name>
    <dbReference type="NCBI Taxonomy" id="795812"/>
    <lineage>
        <taxon>Bacteria</taxon>
        <taxon>Pseudomonadati</taxon>
        <taxon>Pseudomonadota</taxon>
        <taxon>Alphaproteobacteria</taxon>
        <taxon>Sphingomonadales</taxon>
        <taxon>Erythrobacteraceae</taxon>
        <taxon>Parerythrobacter</taxon>
    </lineage>
</organism>
<feature type="region of interest" description="Disordered" evidence="12">
    <location>
        <begin position="35"/>
        <end position="59"/>
    </location>
</feature>
<name>A0A845ARM9_9SPHN</name>
<dbReference type="AlphaFoldDB" id="A0A845ARM9"/>
<evidence type="ECO:0000256" key="5">
    <source>
        <dbReference type="ARBA" id="ARBA00022729"/>
    </source>
</evidence>
<evidence type="ECO:0000256" key="2">
    <source>
        <dbReference type="ARBA" id="ARBA00022448"/>
    </source>
</evidence>
<dbReference type="InterPro" id="IPR037066">
    <property type="entry name" value="Plug_dom_sf"/>
</dbReference>
<keyword evidence="7 9" id="KW-0472">Membrane</keyword>
<evidence type="ECO:0000256" key="9">
    <source>
        <dbReference type="PROSITE-ProRule" id="PRU01360"/>
    </source>
</evidence>
<dbReference type="PANTHER" id="PTHR47234:SF2">
    <property type="entry name" value="TONB-DEPENDENT RECEPTOR"/>
    <property type="match status" value="1"/>
</dbReference>
<keyword evidence="17" id="KW-1185">Reference proteome</keyword>